<evidence type="ECO:0000313" key="2">
    <source>
        <dbReference type="Proteomes" id="UP001178507"/>
    </source>
</evidence>
<gene>
    <name evidence="1" type="ORF">EVOR1521_LOCUS7537</name>
</gene>
<dbReference type="EMBL" id="CAUJNA010000609">
    <property type="protein sequence ID" value="CAJ1379231.1"/>
    <property type="molecule type" value="Genomic_DNA"/>
</dbReference>
<sequence>MPPTTFLAHLGLSRKLRAHGKDPLSRSAMANYRSTFIGTEPEEPGPLPRSRSAPCLGYAMPEASDAKLQEETLAEYVQQLSDRSQALQPLANPPELIEPEVPQDTLPATGHEMPASKAASVGSKGHPHFCCGPCRHFFRGSGWAGGILQGECSWGGACSRCHVCQEEAKLDKRQRQLVASMDRGICLKMLATVMEAYATKYRRTDVLGFVHFLKEEARESGEVPSSAEFRYLDKVLQRYRFKQLKALALSRLGRAFPPDL</sequence>
<proteinExistence type="predicted"/>
<reference evidence="1" key="1">
    <citation type="submission" date="2023-08" db="EMBL/GenBank/DDBJ databases">
        <authorList>
            <person name="Chen Y."/>
            <person name="Shah S."/>
            <person name="Dougan E. K."/>
            <person name="Thang M."/>
            <person name="Chan C."/>
        </authorList>
    </citation>
    <scope>NUCLEOTIDE SEQUENCE</scope>
</reference>
<accession>A0AA36MTA8</accession>
<name>A0AA36MTA8_9DINO</name>
<evidence type="ECO:0000313" key="1">
    <source>
        <dbReference type="EMBL" id="CAJ1379231.1"/>
    </source>
</evidence>
<dbReference type="AlphaFoldDB" id="A0AA36MTA8"/>
<keyword evidence="2" id="KW-1185">Reference proteome</keyword>
<organism evidence="1 2">
    <name type="scientific">Effrenium voratum</name>
    <dbReference type="NCBI Taxonomy" id="2562239"/>
    <lineage>
        <taxon>Eukaryota</taxon>
        <taxon>Sar</taxon>
        <taxon>Alveolata</taxon>
        <taxon>Dinophyceae</taxon>
        <taxon>Suessiales</taxon>
        <taxon>Symbiodiniaceae</taxon>
        <taxon>Effrenium</taxon>
    </lineage>
</organism>
<dbReference type="Proteomes" id="UP001178507">
    <property type="component" value="Unassembled WGS sequence"/>
</dbReference>
<comment type="caution">
    <text evidence="1">The sequence shown here is derived from an EMBL/GenBank/DDBJ whole genome shotgun (WGS) entry which is preliminary data.</text>
</comment>
<protein>
    <submittedName>
        <fullName evidence="1">Uncharacterized protein</fullName>
    </submittedName>
</protein>